<dbReference type="EMBL" id="JAUJDW010000029">
    <property type="protein sequence ID" value="KAK0653209.1"/>
    <property type="molecule type" value="Genomic_DNA"/>
</dbReference>
<dbReference type="GO" id="GO:0005737">
    <property type="term" value="C:cytoplasm"/>
    <property type="evidence" value="ECO:0007669"/>
    <property type="project" value="TreeGrafter"/>
</dbReference>
<evidence type="ECO:0000313" key="8">
    <source>
        <dbReference type="EMBL" id="KAK0653209.1"/>
    </source>
</evidence>
<dbReference type="Gene3D" id="3.40.50.720">
    <property type="entry name" value="NAD(P)-binding Rossmann-like Domain"/>
    <property type="match status" value="1"/>
</dbReference>
<accession>A0AA40CXW3</accession>
<evidence type="ECO:0000256" key="4">
    <source>
        <dbReference type="ARBA" id="ARBA00022827"/>
    </source>
</evidence>
<name>A0AA40CXW3_9PEZI</name>
<evidence type="ECO:0000259" key="7">
    <source>
        <dbReference type="Pfam" id="PF01266"/>
    </source>
</evidence>
<dbReference type="AlphaFoldDB" id="A0AA40CXW3"/>
<dbReference type="GO" id="GO:0071949">
    <property type="term" value="F:FAD binding"/>
    <property type="evidence" value="ECO:0007669"/>
    <property type="project" value="InterPro"/>
</dbReference>
<comment type="similarity">
    <text evidence="2">Belongs to the DAMOX/DASOX family.</text>
</comment>
<dbReference type="GO" id="GO:0003884">
    <property type="term" value="F:D-amino-acid oxidase activity"/>
    <property type="evidence" value="ECO:0007669"/>
    <property type="project" value="InterPro"/>
</dbReference>
<comment type="cofactor">
    <cofactor evidence="1 6">
        <name>FAD</name>
        <dbReference type="ChEBI" id="CHEBI:57692"/>
    </cofactor>
</comment>
<gene>
    <name evidence="8" type="ORF">DIS24_g6244</name>
</gene>
<evidence type="ECO:0000256" key="1">
    <source>
        <dbReference type="ARBA" id="ARBA00001974"/>
    </source>
</evidence>
<keyword evidence="4 6" id="KW-0274">FAD</keyword>
<keyword evidence="9" id="KW-1185">Reference proteome</keyword>
<dbReference type="Gene3D" id="3.30.9.10">
    <property type="entry name" value="D-Amino Acid Oxidase, subunit A, domain 2"/>
    <property type="match status" value="1"/>
</dbReference>
<dbReference type="GO" id="GO:0019478">
    <property type="term" value="P:D-amino acid catabolic process"/>
    <property type="evidence" value="ECO:0007669"/>
    <property type="project" value="TreeGrafter"/>
</dbReference>
<evidence type="ECO:0000256" key="3">
    <source>
        <dbReference type="ARBA" id="ARBA00022630"/>
    </source>
</evidence>
<dbReference type="PIRSF" id="PIRSF000189">
    <property type="entry name" value="D-aa_oxidase"/>
    <property type="match status" value="1"/>
</dbReference>
<evidence type="ECO:0000256" key="6">
    <source>
        <dbReference type="PIRSR" id="PIRSR000189-1"/>
    </source>
</evidence>
<feature type="binding site" evidence="6">
    <location>
        <position position="170"/>
    </location>
    <ligand>
        <name>FAD</name>
        <dbReference type="ChEBI" id="CHEBI:57692"/>
    </ligand>
</feature>
<dbReference type="Pfam" id="PF01266">
    <property type="entry name" value="DAO"/>
    <property type="match status" value="1"/>
</dbReference>
<organism evidence="8 9">
    <name type="scientific">Lasiodiplodia hormozganensis</name>
    <dbReference type="NCBI Taxonomy" id="869390"/>
    <lineage>
        <taxon>Eukaryota</taxon>
        <taxon>Fungi</taxon>
        <taxon>Dikarya</taxon>
        <taxon>Ascomycota</taxon>
        <taxon>Pezizomycotina</taxon>
        <taxon>Dothideomycetes</taxon>
        <taxon>Dothideomycetes incertae sedis</taxon>
        <taxon>Botryosphaeriales</taxon>
        <taxon>Botryosphaeriaceae</taxon>
        <taxon>Lasiodiplodia</taxon>
    </lineage>
</organism>
<sequence>MAKITILGAGITGLATASILRSKGHKVTIIARDLPPKDGQAIDLDKASKDWASPWAGAFYMPDIKISPLHQRMLSLSLPHLFRLADASPESSVRRIDIEDVRDDGATLDDIWYAAHVPNFQPIPAADLPTGCTLGMSWQTVVVHPAILLPWLRAQLEQGPNAVTFIQRTVRSLGEAAAAIAPACDVLINASGNGARDLVPAVGDERQRIQAIRGQTHLLRTHWDRIFMRQGSQYTYCIPRLDGTAVVGGVKGVGSDDPDVSGDQQTDIFNRVGDNLPHVFAAFPADFDVVRDNVGFRPGREGGPRVEKEVLEEEEGGGLKVVHAYGVSGSGYGYSFGLGEVVSEMVDELLSGSPKAKL</sequence>
<feature type="binding site" evidence="6">
    <location>
        <position position="329"/>
    </location>
    <ligand>
        <name>D-dopa</name>
        <dbReference type="ChEBI" id="CHEBI:149689"/>
    </ligand>
</feature>
<protein>
    <recommendedName>
        <fullName evidence="7">FAD dependent oxidoreductase domain-containing protein</fullName>
    </recommendedName>
</protein>
<evidence type="ECO:0000256" key="5">
    <source>
        <dbReference type="ARBA" id="ARBA00023002"/>
    </source>
</evidence>
<dbReference type="PANTHER" id="PTHR11530:SF11">
    <property type="entry name" value="D-ASPARTATE OXIDASE"/>
    <property type="match status" value="1"/>
</dbReference>
<dbReference type="Proteomes" id="UP001175001">
    <property type="component" value="Unassembled WGS sequence"/>
</dbReference>
<dbReference type="PANTHER" id="PTHR11530">
    <property type="entry name" value="D-AMINO ACID OXIDASE"/>
    <property type="match status" value="1"/>
</dbReference>
<feature type="binding site" evidence="6">
    <location>
        <position position="297"/>
    </location>
    <ligand>
        <name>D-dopa</name>
        <dbReference type="ChEBI" id="CHEBI:149689"/>
    </ligand>
</feature>
<keyword evidence="3" id="KW-0285">Flavoprotein</keyword>
<reference evidence="8" key="1">
    <citation type="submission" date="2023-06" db="EMBL/GenBank/DDBJ databases">
        <title>Multi-omics analyses reveal the molecular pathogenesis toolkit of Lasiodiplodia hormozganensis, a cross-kingdom pathogen.</title>
        <authorList>
            <person name="Felix C."/>
            <person name="Meneses R."/>
            <person name="Goncalves M.F.M."/>
            <person name="Tilleman L."/>
            <person name="Duarte A.S."/>
            <person name="Jorrin-Novo J.V."/>
            <person name="Van De Peer Y."/>
            <person name="Deforce D."/>
            <person name="Van Nieuwerburgh F."/>
            <person name="Esteves A.C."/>
            <person name="Alves A."/>
        </authorList>
    </citation>
    <scope>NUCLEOTIDE SEQUENCE</scope>
    <source>
        <strain evidence="8">CBS 339.90</strain>
    </source>
</reference>
<comment type="caution">
    <text evidence="8">The sequence shown here is derived from an EMBL/GenBank/DDBJ whole genome shotgun (WGS) entry which is preliminary data.</text>
</comment>
<dbReference type="InterPro" id="IPR006076">
    <property type="entry name" value="FAD-dep_OxRdtase"/>
</dbReference>
<evidence type="ECO:0000313" key="9">
    <source>
        <dbReference type="Proteomes" id="UP001175001"/>
    </source>
</evidence>
<keyword evidence="5" id="KW-0560">Oxidoreductase</keyword>
<dbReference type="InterPro" id="IPR023209">
    <property type="entry name" value="DAO"/>
</dbReference>
<feature type="domain" description="FAD dependent oxidoreductase" evidence="7">
    <location>
        <begin position="4"/>
        <end position="345"/>
    </location>
</feature>
<dbReference type="SUPFAM" id="SSF54373">
    <property type="entry name" value="FAD-linked reductases, C-terminal domain"/>
    <property type="match status" value="1"/>
</dbReference>
<proteinExistence type="inferred from homology"/>
<evidence type="ECO:0000256" key="2">
    <source>
        <dbReference type="ARBA" id="ARBA00006730"/>
    </source>
</evidence>
<dbReference type="SUPFAM" id="SSF51971">
    <property type="entry name" value="Nucleotide-binding domain"/>
    <property type="match status" value="1"/>
</dbReference>